<comment type="caution">
    <text evidence="2">The sequence shown here is derived from an EMBL/GenBank/DDBJ whole genome shotgun (WGS) entry which is preliminary data.</text>
</comment>
<dbReference type="EMBL" id="BGZK01000067">
    <property type="protein sequence ID" value="GBP14883.1"/>
    <property type="molecule type" value="Genomic_DNA"/>
</dbReference>
<evidence type="ECO:0000313" key="3">
    <source>
        <dbReference type="Proteomes" id="UP000299102"/>
    </source>
</evidence>
<dbReference type="AlphaFoldDB" id="A0A4C1TK54"/>
<reference evidence="2 3" key="1">
    <citation type="journal article" date="2019" name="Commun. Biol.">
        <title>The bagworm genome reveals a unique fibroin gene that provides high tensile strength.</title>
        <authorList>
            <person name="Kono N."/>
            <person name="Nakamura H."/>
            <person name="Ohtoshi R."/>
            <person name="Tomita M."/>
            <person name="Numata K."/>
            <person name="Arakawa K."/>
        </authorList>
    </citation>
    <scope>NUCLEOTIDE SEQUENCE [LARGE SCALE GENOMIC DNA]</scope>
</reference>
<feature type="compositionally biased region" description="Basic and acidic residues" evidence="1">
    <location>
        <begin position="40"/>
        <end position="50"/>
    </location>
</feature>
<feature type="region of interest" description="Disordered" evidence="1">
    <location>
        <begin position="40"/>
        <end position="66"/>
    </location>
</feature>
<keyword evidence="3" id="KW-1185">Reference proteome</keyword>
<accession>A0A4C1TK54</accession>
<dbReference type="Proteomes" id="UP000299102">
    <property type="component" value="Unassembled WGS sequence"/>
</dbReference>
<sequence length="95" mass="10207">MSGVSLKVFESNSSSNFTTSDEPIAFGSLPTAKRFIIIHSRTDSFPREHSPPLGSSRPPRPPPAYRTTRCAALPLPPVDFPQRCGAVVSVRVAVG</sequence>
<evidence type="ECO:0000256" key="1">
    <source>
        <dbReference type="SAM" id="MobiDB-lite"/>
    </source>
</evidence>
<organism evidence="2 3">
    <name type="scientific">Eumeta variegata</name>
    <name type="common">Bagworm moth</name>
    <name type="synonym">Eumeta japonica</name>
    <dbReference type="NCBI Taxonomy" id="151549"/>
    <lineage>
        <taxon>Eukaryota</taxon>
        <taxon>Metazoa</taxon>
        <taxon>Ecdysozoa</taxon>
        <taxon>Arthropoda</taxon>
        <taxon>Hexapoda</taxon>
        <taxon>Insecta</taxon>
        <taxon>Pterygota</taxon>
        <taxon>Neoptera</taxon>
        <taxon>Endopterygota</taxon>
        <taxon>Lepidoptera</taxon>
        <taxon>Glossata</taxon>
        <taxon>Ditrysia</taxon>
        <taxon>Tineoidea</taxon>
        <taxon>Psychidae</taxon>
        <taxon>Oiketicinae</taxon>
        <taxon>Eumeta</taxon>
    </lineage>
</organism>
<evidence type="ECO:0000313" key="2">
    <source>
        <dbReference type="EMBL" id="GBP14883.1"/>
    </source>
</evidence>
<gene>
    <name evidence="2" type="ORF">EVAR_75463_1</name>
</gene>
<proteinExistence type="predicted"/>
<name>A0A4C1TK54_EUMVA</name>
<protein>
    <submittedName>
        <fullName evidence="2">Uncharacterized protein</fullName>
    </submittedName>
</protein>